<protein>
    <submittedName>
        <fullName evidence="5">Ankyrin-related protein</fullName>
    </submittedName>
</protein>
<evidence type="ECO:0000256" key="1">
    <source>
        <dbReference type="ARBA" id="ARBA00022737"/>
    </source>
</evidence>
<proteinExistence type="predicted"/>
<feature type="repeat" description="ANK" evidence="3">
    <location>
        <begin position="299"/>
        <end position="331"/>
    </location>
</feature>
<evidence type="ECO:0000256" key="3">
    <source>
        <dbReference type="PROSITE-ProRule" id="PRU00023"/>
    </source>
</evidence>
<dbReference type="PROSITE" id="PS50297">
    <property type="entry name" value="ANK_REP_REGION"/>
    <property type="match status" value="3"/>
</dbReference>
<dbReference type="PRINTS" id="PR01415">
    <property type="entry name" value="ANKYRIN"/>
</dbReference>
<evidence type="ECO:0000313" key="6">
    <source>
        <dbReference type="Proteomes" id="UP001311799"/>
    </source>
</evidence>
<dbReference type="GO" id="GO:0085020">
    <property type="term" value="P:protein K6-linked ubiquitination"/>
    <property type="evidence" value="ECO:0007669"/>
    <property type="project" value="TreeGrafter"/>
</dbReference>
<dbReference type="Proteomes" id="UP001311799">
    <property type="component" value="Unassembled WGS sequence"/>
</dbReference>
<feature type="repeat" description="ANK" evidence="3">
    <location>
        <begin position="365"/>
        <end position="397"/>
    </location>
</feature>
<evidence type="ECO:0000313" key="5">
    <source>
        <dbReference type="EMBL" id="KAK6589874.1"/>
    </source>
</evidence>
<dbReference type="SMART" id="SM00248">
    <property type="entry name" value="ANK"/>
    <property type="match status" value="4"/>
</dbReference>
<dbReference type="Gene3D" id="1.25.40.20">
    <property type="entry name" value="Ankyrin repeat-containing domain"/>
    <property type="match status" value="1"/>
</dbReference>
<name>A0AAV9XZC0_9CRYT</name>
<dbReference type="InterPro" id="IPR036770">
    <property type="entry name" value="Ankyrin_rpt-contain_sf"/>
</dbReference>
<keyword evidence="1" id="KW-0677">Repeat</keyword>
<keyword evidence="2 3" id="KW-0040">ANK repeat</keyword>
<keyword evidence="6" id="KW-1185">Reference proteome</keyword>
<feature type="repeat" description="ANK" evidence="3">
    <location>
        <begin position="332"/>
        <end position="364"/>
    </location>
</feature>
<comment type="caution">
    <text evidence="5">The sequence shown here is derived from an EMBL/GenBank/DDBJ whole genome shotgun (WGS) entry which is preliminary data.</text>
</comment>
<dbReference type="GO" id="GO:0004842">
    <property type="term" value="F:ubiquitin-protein transferase activity"/>
    <property type="evidence" value="ECO:0007669"/>
    <property type="project" value="TreeGrafter"/>
</dbReference>
<dbReference type="EMBL" id="JAWDEY010000010">
    <property type="protein sequence ID" value="KAK6589874.1"/>
    <property type="molecule type" value="Genomic_DNA"/>
</dbReference>
<feature type="compositionally biased region" description="Acidic residues" evidence="4">
    <location>
        <begin position="145"/>
        <end position="154"/>
    </location>
</feature>
<dbReference type="PROSITE" id="PS50088">
    <property type="entry name" value="ANK_REPEAT"/>
    <property type="match status" value="3"/>
</dbReference>
<dbReference type="InterPro" id="IPR002110">
    <property type="entry name" value="Ankyrin_rpt"/>
</dbReference>
<feature type="region of interest" description="Disordered" evidence="4">
    <location>
        <begin position="109"/>
        <end position="160"/>
    </location>
</feature>
<feature type="region of interest" description="Disordered" evidence="4">
    <location>
        <begin position="196"/>
        <end position="219"/>
    </location>
</feature>
<evidence type="ECO:0000256" key="4">
    <source>
        <dbReference type="SAM" id="MobiDB-lite"/>
    </source>
</evidence>
<feature type="compositionally biased region" description="Polar residues" evidence="4">
    <location>
        <begin position="201"/>
        <end position="219"/>
    </location>
</feature>
<dbReference type="Pfam" id="PF12796">
    <property type="entry name" value="Ank_2"/>
    <property type="match status" value="1"/>
</dbReference>
<reference evidence="5 6" key="1">
    <citation type="submission" date="2023-10" db="EMBL/GenBank/DDBJ databases">
        <title>Comparative genomics analysis reveals potential genetic determinants of host preference in Cryptosporidium xiaoi.</title>
        <authorList>
            <person name="Xiao L."/>
            <person name="Li J."/>
        </authorList>
    </citation>
    <scope>NUCLEOTIDE SEQUENCE [LARGE SCALE GENOMIC DNA]</scope>
    <source>
        <strain evidence="5 6">52996</strain>
    </source>
</reference>
<organism evidence="5 6">
    <name type="scientific">Cryptosporidium xiaoi</name>
    <dbReference type="NCBI Taxonomy" id="659607"/>
    <lineage>
        <taxon>Eukaryota</taxon>
        <taxon>Sar</taxon>
        <taxon>Alveolata</taxon>
        <taxon>Apicomplexa</taxon>
        <taxon>Conoidasida</taxon>
        <taxon>Coccidia</taxon>
        <taxon>Eucoccidiorida</taxon>
        <taxon>Eimeriorina</taxon>
        <taxon>Cryptosporidiidae</taxon>
        <taxon>Cryptosporidium</taxon>
    </lineage>
</organism>
<feature type="compositionally biased region" description="Low complexity" evidence="4">
    <location>
        <begin position="114"/>
        <end position="132"/>
    </location>
</feature>
<dbReference type="AlphaFoldDB" id="A0AAV9XZC0"/>
<evidence type="ECO:0000256" key="2">
    <source>
        <dbReference type="ARBA" id="ARBA00023043"/>
    </source>
</evidence>
<accession>A0AAV9XZC0</accession>
<sequence length="440" mass="48228">MDNQNLEVVRTNTCNSESCYLNERTKLGYSNATIANLKGSGVGVVLADDCYYSADEGLQFENDEITANSGVNNNNNDNNAVSFSSVSSFGKFSNSSRISRSSTLIGKLGGVGGSNSSSSSSSTSSSSTSSSNIHNKTSNDRCTTEELENNDEVDINNKSKMSIVSDGNKIKHSKGHQYSNKLFKIVEKGILRKDDGKSKSELNSSFDDLKNNPTENSENRVSNIVNSRVYKSNNAFNKTDMGQYYIDDEYSNLESYTVDELNLLLLNESKTGNAKLISKILMISSDLKFKLNVNISNERGFTPLHWASLYGHSIIVKKLLNANADPNKTTKMNCTPLHFASANGFDEIVSLLLKFGAKINVISDLGSTPLSSASIKGYEKTVKLLIKNGSCLDYKDKNGFTLKDLAESNGHFEVVKILQEAIVLSRNKKNTQDQNKETVE</sequence>
<dbReference type="Pfam" id="PF00023">
    <property type="entry name" value="Ank"/>
    <property type="match status" value="1"/>
</dbReference>
<dbReference type="PANTHER" id="PTHR24171">
    <property type="entry name" value="ANKYRIN REPEAT DOMAIN-CONTAINING PROTEIN 39-RELATED"/>
    <property type="match status" value="1"/>
</dbReference>
<dbReference type="SUPFAM" id="SSF48403">
    <property type="entry name" value="Ankyrin repeat"/>
    <property type="match status" value="1"/>
</dbReference>
<dbReference type="PANTHER" id="PTHR24171:SF8">
    <property type="entry name" value="BRCA1-ASSOCIATED RING DOMAIN PROTEIN 1"/>
    <property type="match status" value="1"/>
</dbReference>
<gene>
    <name evidence="5" type="ORF">RS030_192832</name>
</gene>